<dbReference type="Gene3D" id="3.40.50.300">
    <property type="entry name" value="P-loop containing nucleotide triphosphate hydrolases"/>
    <property type="match status" value="1"/>
</dbReference>
<name>A0ABV5S3C0_9ACTN</name>
<dbReference type="InterPro" id="IPR011990">
    <property type="entry name" value="TPR-like_helical_dom_sf"/>
</dbReference>
<dbReference type="Pfam" id="PF13191">
    <property type="entry name" value="AAA_16"/>
    <property type="match status" value="1"/>
</dbReference>
<dbReference type="PROSITE" id="PS50043">
    <property type="entry name" value="HTH_LUXR_2"/>
    <property type="match status" value="1"/>
</dbReference>
<keyword evidence="2" id="KW-0067">ATP-binding</keyword>
<dbReference type="CDD" id="cd06170">
    <property type="entry name" value="LuxR_C_like"/>
    <property type="match status" value="1"/>
</dbReference>
<dbReference type="Proteomes" id="UP001589532">
    <property type="component" value="Unassembled WGS sequence"/>
</dbReference>
<dbReference type="InterPro" id="IPR000792">
    <property type="entry name" value="Tscrpt_reg_LuxR_C"/>
</dbReference>
<dbReference type="InterPro" id="IPR041664">
    <property type="entry name" value="AAA_16"/>
</dbReference>
<dbReference type="SUPFAM" id="SSF52540">
    <property type="entry name" value="P-loop containing nucleoside triphosphate hydrolases"/>
    <property type="match status" value="1"/>
</dbReference>
<dbReference type="PRINTS" id="PR00038">
    <property type="entry name" value="HTHLUXR"/>
</dbReference>
<dbReference type="SMART" id="SM00421">
    <property type="entry name" value="HTH_LUXR"/>
    <property type="match status" value="1"/>
</dbReference>
<dbReference type="Pfam" id="PF00196">
    <property type="entry name" value="GerE"/>
    <property type="match status" value="1"/>
</dbReference>
<evidence type="ECO:0000313" key="4">
    <source>
        <dbReference type="EMBL" id="MFB9626075.1"/>
    </source>
</evidence>
<proteinExistence type="predicted"/>
<dbReference type="EMBL" id="JBHMBW010000020">
    <property type="protein sequence ID" value="MFB9626075.1"/>
    <property type="molecule type" value="Genomic_DNA"/>
</dbReference>
<dbReference type="Gene3D" id="1.25.40.10">
    <property type="entry name" value="Tetratricopeptide repeat domain"/>
    <property type="match status" value="1"/>
</dbReference>
<dbReference type="SUPFAM" id="SSF48452">
    <property type="entry name" value="TPR-like"/>
    <property type="match status" value="1"/>
</dbReference>
<dbReference type="InterPro" id="IPR036388">
    <property type="entry name" value="WH-like_DNA-bd_sf"/>
</dbReference>
<evidence type="ECO:0000259" key="3">
    <source>
        <dbReference type="PROSITE" id="PS50043"/>
    </source>
</evidence>
<accession>A0ABV5S3C0</accession>
<gene>
    <name evidence="4" type="ORF">ACFFSA_23575</name>
</gene>
<dbReference type="PANTHER" id="PTHR16305">
    <property type="entry name" value="TESTICULAR SOLUBLE ADENYLYL CYCLASE"/>
    <property type="match status" value="1"/>
</dbReference>
<dbReference type="PANTHER" id="PTHR16305:SF35">
    <property type="entry name" value="TRANSCRIPTIONAL ACTIVATOR DOMAIN"/>
    <property type="match status" value="1"/>
</dbReference>
<keyword evidence="5" id="KW-1185">Reference proteome</keyword>
<feature type="domain" description="HTH luxR-type" evidence="3">
    <location>
        <begin position="830"/>
        <end position="891"/>
    </location>
</feature>
<dbReference type="InterPro" id="IPR016032">
    <property type="entry name" value="Sig_transdc_resp-reg_C-effctor"/>
</dbReference>
<comment type="caution">
    <text evidence="4">The sequence shown here is derived from an EMBL/GenBank/DDBJ whole genome shotgun (WGS) entry which is preliminary data.</text>
</comment>
<dbReference type="RefSeq" id="WP_344989015.1">
    <property type="nucleotide sequence ID" value="NZ_BAAAXV010000005.1"/>
</dbReference>
<reference evidence="4 5" key="1">
    <citation type="submission" date="2024-09" db="EMBL/GenBank/DDBJ databases">
        <authorList>
            <person name="Sun Q."/>
            <person name="Mori K."/>
        </authorList>
    </citation>
    <scope>NUCLEOTIDE SEQUENCE [LARGE SCALE GENOMIC DNA]</scope>
    <source>
        <strain evidence="4 5">JCM 3143</strain>
    </source>
</reference>
<dbReference type="Gene3D" id="1.10.10.10">
    <property type="entry name" value="Winged helix-like DNA-binding domain superfamily/Winged helix DNA-binding domain"/>
    <property type="match status" value="1"/>
</dbReference>
<dbReference type="PROSITE" id="PS00622">
    <property type="entry name" value="HTH_LUXR_1"/>
    <property type="match status" value="1"/>
</dbReference>
<evidence type="ECO:0000256" key="2">
    <source>
        <dbReference type="ARBA" id="ARBA00022840"/>
    </source>
</evidence>
<evidence type="ECO:0000313" key="5">
    <source>
        <dbReference type="Proteomes" id="UP001589532"/>
    </source>
</evidence>
<sequence>MHELLGRKVEIGIVDRAVRDAVRGRSTVIIVEGGAGTGKTALLRHVVATARRESVSALFASGARRHQPDFGAAAELLGLRQPPVASDSGRDDVFAALYDHVREITRTAPLVLVVDDVHRIDQHSLGWLAHLARRLSGLPIVLVVSVPVGEWPASREVYDELRSTVNHVEISLDPLTEHDAARLLELSCGTRPSPQFASLCRRLTGGNPRFLVELARQLNQEGIGTDDQAAGQLPALAPPRIARYVTDRLARHSAHSLTVAQILAVLDADARHTLVKELCGIEDGEVANTVLGLTELGLLRAGATIAFVHPIVRVALYRCMRAEERNRYHLAAARLLGAGEADAPVMARHLLAAGPTASPEVTDLLCEVAVRLTAMGYLEQATACTQRAIQSSLSPAHRIRLMLQLGVALSGHDHHASIKYLRNARSGVRTAAERALIGQHLALATAALGDLSGAIGVLDEHIEPVSRADPALGSRLRGYRQVLHTLDPGAAPAPDAQDGGGGELAARAVRLAWAGRDPSDARAAAEAALAAEGVVDSGALVLSFALLPLVYTDRLETVERHLLEAEQRAPAVQVPELAVLRSHVALRAGDVEQAEAAARTAVAAVEDGLPEPVVFHHLAALIDVLLERGEHEEAEELLRQARLPGEPVAQWRNNHLLAARGRLRIARGQRRPGLADLLECGARLATWGVRNPAASSWFVDAAVALVALGRQDKAVRLAGEQRQAADLWPTERALGRSLRTQAVVATDSAERVALLREAVTVLEGAPSATLELGHTVGELGSALAETDQGNEARDMLRRALDLGQRCGGTALADHAHAALLKLGARPRRRAQTGWDALTPAESRVAELVVAGKKNREIAGILYVSLRTVELHLTSIYRKLSVSNRAELIGES</sequence>
<organism evidence="4 5">
    <name type="scientific">Nonomuraea helvata</name>
    <dbReference type="NCBI Taxonomy" id="37484"/>
    <lineage>
        <taxon>Bacteria</taxon>
        <taxon>Bacillati</taxon>
        <taxon>Actinomycetota</taxon>
        <taxon>Actinomycetes</taxon>
        <taxon>Streptosporangiales</taxon>
        <taxon>Streptosporangiaceae</taxon>
        <taxon>Nonomuraea</taxon>
    </lineage>
</organism>
<protein>
    <submittedName>
        <fullName evidence="4">LuxR C-terminal-related transcriptional regulator</fullName>
    </submittedName>
</protein>
<evidence type="ECO:0000256" key="1">
    <source>
        <dbReference type="ARBA" id="ARBA00022741"/>
    </source>
</evidence>
<keyword evidence="1" id="KW-0547">Nucleotide-binding</keyword>
<dbReference type="InterPro" id="IPR027417">
    <property type="entry name" value="P-loop_NTPase"/>
</dbReference>
<dbReference type="SUPFAM" id="SSF46894">
    <property type="entry name" value="C-terminal effector domain of the bipartite response regulators"/>
    <property type="match status" value="1"/>
</dbReference>